<proteinExistence type="predicted"/>
<protein>
    <recommendedName>
        <fullName evidence="4">Opaque-phase-specific protein OP4</fullName>
    </recommendedName>
</protein>
<keyword evidence="1" id="KW-0732">Signal</keyword>
<evidence type="ECO:0000256" key="1">
    <source>
        <dbReference type="SAM" id="SignalP"/>
    </source>
</evidence>
<dbReference type="OrthoDB" id="4017194at2759"/>
<feature type="chain" id="PRO_5040176173" description="Opaque-phase-specific protein OP4" evidence="1">
    <location>
        <begin position="22"/>
        <end position="326"/>
    </location>
</feature>
<feature type="signal peptide" evidence="1">
    <location>
        <begin position="1"/>
        <end position="21"/>
    </location>
</feature>
<gene>
    <name evidence="2" type="ORF">CLIB1423_10S01618</name>
</gene>
<organism evidence="2 3">
    <name type="scientific">[Candida] railenensis</name>
    <dbReference type="NCBI Taxonomy" id="45579"/>
    <lineage>
        <taxon>Eukaryota</taxon>
        <taxon>Fungi</taxon>
        <taxon>Dikarya</taxon>
        <taxon>Ascomycota</taxon>
        <taxon>Saccharomycotina</taxon>
        <taxon>Pichiomycetes</taxon>
        <taxon>Debaryomycetaceae</taxon>
        <taxon>Kurtzmaniella</taxon>
    </lineage>
</organism>
<dbReference type="EMBL" id="CAKXYY010000010">
    <property type="protein sequence ID" value="CAH2353290.1"/>
    <property type="molecule type" value="Genomic_DNA"/>
</dbReference>
<evidence type="ECO:0008006" key="4">
    <source>
        <dbReference type="Google" id="ProtNLM"/>
    </source>
</evidence>
<evidence type="ECO:0000313" key="3">
    <source>
        <dbReference type="Proteomes" id="UP000837801"/>
    </source>
</evidence>
<keyword evidence="3" id="KW-1185">Reference proteome</keyword>
<reference evidence="2" key="1">
    <citation type="submission" date="2022-03" db="EMBL/GenBank/DDBJ databases">
        <authorList>
            <person name="Legras J.-L."/>
            <person name="Devillers H."/>
            <person name="Grondin C."/>
        </authorList>
    </citation>
    <scope>NUCLEOTIDE SEQUENCE</scope>
    <source>
        <strain evidence="2">CLIB 1423</strain>
    </source>
</reference>
<comment type="caution">
    <text evidence="2">The sequence shown here is derived from an EMBL/GenBank/DDBJ whole genome shotgun (WGS) entry which is preliminary data.</text>
</comment>
<dbReference type="Proteomes" id="UP000837801">
    <property type="component" value="Unassembled WGS sequence"/>
</dbReference>
<sequence>MKLSTSVSAAIVVALATQVAAAPATVSEQGLSKREIHSGEVLIANINEFAAKRDLMTYEELEARDYAIVTEILSYISTTGLAPKIISGLVTDPTLGPIVTKAVVAIVKSGLVNLTTLLEALDQSGLAAGVIQDLISDCSFYQEIFQLAESYISNFISTLLGKVGLKKKDLLALPTPTQEQLERRAIPSSTLDPDGIVIQLLESLKESGLATSVVKSLITDKGFISWGADLIKQLFSSGAITLGELVTALEDSGIVVDLFKQFFTIDTLKTVAVNALAAAFGNCGGSSLVSSATKSGNVATTTKSTTTTTAGSGGSSCKRRRRSYNY</sequence>
<dbReference type="AlphaFoldDB" id="A0A9P0VYR7"/>
<evidence type="ECO:0000313" key="2">
    <source>
        <dbReference type="EMBL" id="CAH2353290.1"/>
    </source>
</evidence>
<name>A0A9P0VYR7_9ASCO</name>
<accession>A0A9P0VYR7</accession>